<proteinExistence type="predicted"/>
<organism evidence="2 3">
    <name type="scientific">Thermus filiformis</name>
    <dbReference type="NCBI Taxonomy" id="276"/>
    <lineage>
        <taxon>Bacteria</taxon>
        <taxon>Thermotogati</taxon>
        <taxon>Deinococcota</taxon>
        <taxon>Deinococci</taxon>
        <taxon>Thermales</taxon>
        <taxon>Thermaceae</taxon>
        <taxon>Thermus</taxon>
    </lineage>
</organism>
<protein>
    <submittedName>
        <fullName evidence="2">Uncharacterized protein</fullName>
    </submittedName>
</protein>
<accession>A0A0A2X802</accession>
<evidence type="ECO:0000256" key="1">
    <source>
        <dbReference type="SAM" id="MobiDB-lite"/>
    </source>
</evidence>
<reference evidence="2 3" key="1">
    <citation type="journal article" date="2015" name="Genome Announc.">
        <title>Draft Genome Sequence of the Thermophile Thermus filiformis ATCC 43280, Producer of Carotenoid-(Di)glucoside-Branched Fatty Acid (Di)esters and Source of Hyperthermostable Enzymes of Biotechnological Interest.</title>
        <authorList>
            <person name="Mandelli F."/>
            <person name="Oliveira Ramires B."/>
            <person name="Couger M.B."/>
            <person name="Paixao D.A."/>
            <person name="Camilo C.M."/>
            <person name="Polikarpov I."/>
            <person name="Prade R."/>
            <person name="Riano-Pachon D.M."/>
            <person name="Squina F.M."/>
        </authorList>
    </citation>
    <scope>NUCLEOTIDE SEQUENCE [LARGE SCALE GENOMIC DNA]</scope>
    <source>
        <strain evidence="2 3">ATCC 43280</strain>
    </source>
</reference>
<feature type="region of interest" description="Disordered" evidence="1">
    <location>
        <begin position="279"/>
        <end position="302"/>
    </location>
</feature>
<dbReference type="PATRIC" id="fig|276.5.peg.1826"/>
<keyword evidence="3" id="KW-1185">Reference proteome</keyword>
<evidence type="ECO:0000313" key="3">
    <source>
        <dbReference type="Proteomes" id="UP000030364"/>
    </source>
</evidence>
<sequence>MVTYVSLLGNDPGPVYAGLKLVKRRAGRVGKVVLYAQKLQEPQPEVYRAKREALYRLLKDQGLTLEEHPISHTPKGEAPFPKPGKDAWVNLTGGSKFWAALLLEWWWDSGAQFFLLDAQRPLEPPYALFLWPEEKQEALEDEKEETLSLEDYLELYLEPLGEECKKEALPSRYRFPSGARAVRLLGKREETHFAVYRGRPYLFKPFLVDEGREMTKEEMSRFREESERLGGQNCLPIVLIHRRHLNGLANDLERKNKEAKFKELAKTYKISLMNPAKSLEEQLKPPPPPPAPPPEPFPHPQGSLLVANVSDQTLPIYAAYLALKPKEVYLAATPEMREKMENLKGVLQSRGARVRTRQISASLAHEEVRRLFAPVAQEADRAGHPMYANLNGGTTALALGLHLAIQGRKQAQAHYFQGDRLYLLSGEEKEVPWKEARLEEVLALYGRQIRPKKELGKPRPDPEVAQLARSILNRWEALDWSTDPEVRRFFSLWKERFGGSLLGDVQSLRGLVLEYLTFYELDQYLAPRGGKVAWGGHLTNLDAPEAVVNQVDEVDILAFYRGKLWIVECKMHRNALSRDELENDLLLARMVGGLRAGALAVVARWEGDPPEKKKDTVYMALEAPEGVQGVFRFPEELPQVLDKKG</sequence>
<feature type="compositionally biased region" description="Pro residues" evidence="1">
    <location>
        <begin position="284"/>
        <end position="299"/>
    </location>
</feature>
<dbReference type="InterPro" id="IPR011856">
    <property type="entry name" value="tRNA_endonuc-like_dom_sf"/>
</dbReference>
<evidence type="ECO:0000313" key="2">
    <source>
        <dbReference type="EMBL" id="KGQ21369.1"/>
    </source>
</evidence>
<comment type="caution">
    <text evidence="2">The sequence shown here is derived from an EMBL/GenBank/DDBJ whole genome shotgun (WGS) entry which is preliminary data.</text>
</comment>
<dbReference type="SUPFAM" id="SSF52980">
    <property type="entry name" value="Restriction endonuclease-like"/>
    <property type="match status" value="1"/>
</dbReference>
<dbReference type="GO" id="GO:0003676">
    <property type="term" value="F:nucleic acid binding"/>
    <property type="evidence" value="ECO:0007669"/>
    <property type="project" value="InterPro"/>
</dbReference>
<dbReference type="Gene3D" id="3.40.1350.10">
    <property type="match status" value="1"/>
</dbReference>
<dbReference type="InterPro" id="IPR011335">
    <property type="entry name" value="Restrct_endonuc-II-like"/>
</dbReference>
<dbReference type="STRING" id="276.THFILI_02900"/>
<dbReference type="Proteomes" id="UP000030364">
    <property type="component" value="Unassembled WGS sequence"/>
</dbReference>
<dbReference type="Gene3D" id="3.40.50.10770">
    <property type="entry name" value="Hypothetical protein VC1899 like domain (Restriction endonuclease-like)"/>
    <property type="match status" value="1"/>
</dbReference>
<dbReference type="EMBL" id="JPSL02000037">
    <property type="protein sequence ID" value="KGQ21369.1"/>
    <property type="molecule type" value="Genomic_DNA"/>
</dbReference>
<dbReference type="OrthoDB" id="30509at2"/>
<name>A0A0A2X802_THEFI</name>
<dbReference type="RefSeq" id="WP_038066125.1">
    <property type="nucleotide sequence ID" value="NZ_JPSL02000037.1"/>
</dbReference>
<dbReference type="AlphaFoldDB" id="A0A0A2X802"/>
<gene>
    <name evidence="2" type="ORF">THFILI_02900</name>
</gene>